<dbReference type="AlphaFoldDB" id="A0AAW2XJ95"/>
<reference evidence="2" key="1">
    <citation type="submission" date="2020-06" db="EMBL/GenBank/DDBJ databases">
        <authorList>
            <person name="Li T."/>
            <person name="Hu X."/>
            <person name="Zhang T."/>
            <person name="Song X."/>
            <person name="Zhang H."/>
            <person name="Dai N."/>
            <person name="Sheng W."/>
            <person name="Hou X."/>
            <person name="Wei L."/>
        </authorList>
    </citation>
    <scope>NUCLEOTIDE SEQUENCE</scope>
    <source>
        <strain evidence="2">KEN1</strain>
        <tissue evidence="2">Leaf</tissue>
    </source>
</reference>
<evidence type="ECO:0000259" key="1">
    <source>
        <dbReference type="Pfam" id="PF07727"/>
    </source>
</evidence>
<proteinExistence type="predicted"/>
<dbReference type="Pfam" id="PF07727">
    <property type="entry name" value="RVT_2"/>
    <property type="match status" value="1"/>
</dbReference>
<accession>A0AAW2XJ95</accession>
<comment type="caution">
    <text evidence="2">The sequence shown here is derived from an EMBL/GenBank/DDBJ whole genome shotgun (WGS) entry which is preliminary data.</text>
</comment>
<gene>
    <name evidence="2" type="ORF">Slati_1269300</name>
</gene>
<sequence length="119" mass="14054">MEEGYGRRTCCTRKKPNWELVPKPNNVKHISCKWVYKIKRRIDGSIERHKARLVARGFSQQYGLDYDEAFSPVTKLTIVPVLLALAVSKTWNLWQMDVKNAFLHGELDREIYMNQPWVF</sequence>
<reference evidence="2" key="2">
    <citation type="journal article" date="2024" name="Plant">
        <title>Genomic evolution and insights into agronomic trait innovations of Sesamum species.</title>
        <authorList>
            <person name="Miao H."/>
            <person name="Wang L."/>
            <person name="Qu L."/>
            <person name="Liu H."/>
            <person name="Sun Y."/>
            <person name="Le M."/>
            <person name="Wang Q."/>
            <person name="Wei S."/>
            <person name="Zheng Y."/>
            <person name="Lin W."/>
            <person name="Duan Y."/>
            <person name="Cao H."/>
            <person name="Xiong S."/>
            <person name="Wang X."/>
            <person name="Wei L."/>
            <person name="Li C."/>
            <person name="Ma Q."/>
            <person name="Ju M."/>
            <person name="Zhao R."/>
            <person name="Li G."/>
            <person name="Mu C."/>
            <person name="Tian Q."/>
            <person name="Mei H."/>
            <person name="Zhang T."/>
            <person name="Gao T."/>
            <person name="Zhang H."/>
        </authorList>
    </citation>
    <scope>NUCLEOTIDE SEQUENCE</scope>
    <source>
        <strain evidence="2">KEN1</strain>
    </source>
</reference>
<name>A0AAW2XJ95_9LAMI</name>
<dbReference type="InterPro" id="IPR043502">
    <property type="entry name" value="DNA/RNA_pol_sf"/>
</dbReference>
<evidence type="ECO:0000313" key="2">
    <source>
        <dbReference type="EMBL" id="KAL0452912.1"/>
    </source>
</evidence>
<organism evidence="2">
    <name type="scientific">Sesamum latifolium</name>
    <dbReference type="NCBI Taxonomy" id="2727402"/>
    <lineage>
        <taxon>Eukaryota</taxon>
        <taxon>Viridiplantae</taxon>
        <taxon>Streptophyta</taxon>
        <taxon>Embryophyta</taxon>
        <taxon>Tracheophyta</taxon>
        <taxon>Spermatophyta</taxon>
        <taxon>Magnoliopsida</taxon>
        <taxon>eudicotyledons</taxon>
        <taxon>Gunneridae</taxon>
        <taxon>Pentapetalae</taxon>
        <taxon>asterids</taxon>
        <taxon>lamiids</taxon>
        <taxon>Lamiales</taxon>
        <taxon>Pedaliaceae</taxon>
        <taxon>Sesamum</taxon>
    </lineage>
</organism>
<dbReference type="InterPro" id="IPR013103">
    <property type="entry name" value="RVT_2"/>
</dbReference>
<dbReference type="EMBL" id="JACGWN010000004">
    <property type="protein sequence ID" value="KAL0452912.1"/>
    <property type="molecule type" value="Genomic_DNA"/>
</dbReference>
<protein>
    <submittedName>
        <fullName evidence="2">Retrovirus-related Pol polyprotein from transposon RE1</fullName>
    </submittedName>
</protein>
<dbReference type="SUPFAM" id="SSF56672">
    <property type="entry name" value="DNA/RNA polymerases"/>
    <property type="match status" value="1"/>
</dbReference>
<feature type="domain" description="Reverse transcriptase Ty1/copia-type" evidence="1">
    <location>
        <begin position="17"/>
        <end position="117"/>
    </location>
</feature>